<sequence>MVLTAVIRWTEMHKQPFRQDSPVANFDEHFIFEKGNDLLDGFLQLCFFKSVYLGFLDIRH</sequence>
<dbReference type="EMBL" id="VSSQ01021242">
    <property type="protein sequence ID" value="MPM66694.1"/>
    <property type="molecule type" value="Genomic_DNA"/>
</dbReference>
<comment type="caution">
    <text evidence="1">The sequence shown here is derived from an EMBL/GenBank/DDBJ whole genome shotgun (WGS) entry which is preliminary data.</text>
</comment>
<dbReference type="AlphaFoldDB" id="A0A645BYB5"/>
<name>A0A645BYB5_9ZZZZ</name>
<accession>A0A645BYB5</accession>
<protein>
    <submittedName>
        <fullName evidence="1">Uncharacterized protein</fullName>
    </submittedName>
</protein>
<organism evidence="1">
    <name type="scientific">bioreactor metagenome</name>
    <dbReference type="NCBI Taxonomy" id="1076179"/>
    <lineage>
        <taxon>unclassified sequences</taxon>
        <taxon>metagenomes</taxon>
        <taxon>ecological metagenomes</taxon>
    </lineage>
</organism>
<reference evidence="1" key="1">
    <citation type="submission" date="2019-08" db="EMBL/GenBank/DDBJ databases">
        <authorList>
            <person name="Kucharzyk K."/>
            <person name="Murdoch R.W."/>
            <person name="Higgins S."/>
            <person name="Loffler F."/>
        </authorList>
    </citation>
    <scope>NUCLEOTIDE SEQUENCE</scope>
</reference>
<proteinExistence type="predicted"/>
<gene>
    <name evidence="1" type="ORF">SDC9_113604</name>
</gene>
<evidence type="ECO:0000313" key="1">
    <source>
        <dbReference type="EMBL" id="MPM66694.1"/>
    </source>
</evidence>